<protein>
    <submittedName>
        <fullName evidence="2">O-spanin</fullName>
    </submittedName>
</protein>
<evidence type="ECO:0000313" key="3">
    <source>
        <dbReference type="Proteomes" id="UP000827319"/>
    </source>
</evidence>
<accession>A0AAE7WPG9</accession>
<feature type="compositionally biased region" description="Low complexity" evidence="1">
    <location>
        <begin position="44"/>
        <end position="62"/>
    </location>
</feature>
<sequence length="69" mass="7372">MSSKNRFTFTFLAALLISLAVSACSTTQPQRVSPLPKASPEMMRTPSPLRTLPAPSPATTPTAGLTRNR</sequence>
<dbReference type="PROSITE" id="PS51257">
    <property type="entry name" value="PROKAR_LIPOPROTEIN"/>
    <property type="match status" value="1"/>
</dbReference>
<proteinExistence type="predicted"/>
<gene>
    <name evidence="2" type="ORF">CPT_Siara_030</name>
</gene>
<organism evidence="2 3">
    <name type="scientific">Stenotrophomonas phage Siara</name>
    <dbReference type="NCBI Taxonomy" id="2859658"/>
    <lineage>
        <taxon>Viruses</taxon>
        <taxon>Duplodnaviria</taxon>
        <taxon>Heunggongvirae</taxon>
        <taxon>Uroviricota</taxon>
        <taxon>Caudoviricetes</taxon>
        <taxon>Beaumontvirinae</taxon>
        <taxon>Siaravirus</taxon>
        <taxon>Siaravirus siara</taxon>
    </lineage>
</organism>
<reference evidence="2" key="1">
    <citation type="submission" date="2021-06" db="EMBL/GenBank/DDBJ databases">
        <title>Complete genome sequence of Stenotrophomonas maltophilia phage Siara.</title>
        <authorList>
            <person name="Marmion J."/>
            <person name="Tate N."/>
            <person name="Clark J."/>
            <person name="Le T."/>
            <person name="Liu M."/>
            <person name="Burrowes B."/>
            <person name="Gill J."/>
        </authorList>
    </citation>
    <scope>NUCLEOTIDE SEQUENCE</scope>
</reference>
<dbReference type="EMBL" id="MZ326859">
    <property type="protein sequence ID" value="QYW02033.1"/>
    <property type="molecule type" value="Genomic_DNA"/>
</dbReference>
<keyword evidence="3" id="KW-1185">Reference proteome</keyword>
<dbReference type="Proteomes" id="UP000827319">
    <property type="component" value="Segment"/>
</dbReference>
<feature type="region of interest" description="Disordered" evidence="1">
    <location>
        <begin position="27"/>
        <end position="69"/>
    </location>
</feature>
<evidence type="ECO:0000313" key="2">
    <source>
        <dbReference type="EMBL" id="QYW02033.1"/>
    </source>
</evidence>
<name>A0AAE7WPG9_9CAUD</name>
<evidence type="ECO:0000256" key="1">
    <source>
        <dbReference type="SAM" id="MobiDB-lite"/>
    </source>
</evidence>